<name>X8DN68_MYCXE</name>
<feature type="region of interest" description="Disordered" evidence="1">
    <location>
        <begin position="899"/>
        <end position="923"/>
    </location>
</feature>
<dbReference type="Pfam" id="PF02470">
    <property type="entry name" value="MlaD"/>
    <property type="match status" value="2"/>
</dbReference>
<dbReference type="PATRIC" id="fig|1299334.3.peg.1594"/>
<feature type="region of interest" description="Disordered" evidence="1">
    <location>
        <begin position="659"/>
        <end position="678"/>
    </location>
</feature>
<dbReference type="InterPro" id="IPR024516">
    <property type="entry name" value="Mce_C"/>
</dbReference>
<evidence type="ECO:0000259" key="4">
    <source>
        <dbReference type="Pfam" id="PF11887"/>
    </source>
</evidence>
<evidence type="ECO:0000256" key="2">
    <source>
        <dbReference type="SAM" id="Phobius"/>
    </source>
</evidence>
<dbReference type="Pfam" id="PF11887">
    <property type="entry name" value="Mce4_CUP1"/>
    <property type="match status" value="1"/>
</dbReference>
<protein>
    <submittedName>
        <fullName evidence="5">Mce related family protein</fullName>
    </submittedName>
</protein>
<dbReference type="InterPro" id="IPR003399">
    <property type="entry name" value="Mce/MlaD"/>
</dbReference>
<dbReference type="EMBL" id="JAOB01000013">
    <property type="protein sequence ID" value="EUA68910.1"/>
    <property type="molecule type" value="Genomic_DNA"/>
</dbReference>
<reference evidence="5" key="1">
    <citation type="submission" date="2014-01" db="EMBL/GenBank/DDBJ databases">
        <authorList>
            <person name="Brown-Elliot B."/>
            <person name="Wallace R."/>
            <person name="Lenaerts A."/>
            <person name="Ordway D."/>
            <person name="DeGroote M.A."/>
            <person name="Parker T."/>
            <person name="Sizemore C."/>
            <person name="Tallon L.J."/>
            <person name="Sadzewicz L.K."/>
            <person name="Sengamalay N."/>
            <person name="Fraser C.M."/>
            <person name="Hine E."/>
            <person name="Shefchek K.A."/>
            <person name="Das S.P."/>
            <person name="Tettelin H."/>
        </authorList>
    </citation>
    <scope>NUCLEOTIDE SEQUENCE [LARGE SCALE GENOMIC DNA]</scope>
    <source>
        <strain evidence="5">4042</strain>
    </source>
</reference>
<feature type="domain" description="Mce/MlaD" evidence="3">
    <location>
        <begin position="46"/>
        <end position="120"/>
    </location>
</feature>
<accession>X8DN68</accession>
<gene>
    <name evidence="5" type="ORF">I553_2098</name>
</gene>
<feature type="domain" description="Mammalian cell entry C-terminal" evidence="4">
    <location>
        <begin position="666"/>
        <end position="833"/>
    </location>
</feature>
<dbReference type="InterPro" id="IPR005693">
    <property type="entry name" value="Mce"/>
</dbReference>
<keyword evidence="2" id="KW-0472">Membrane</keyword>
<keyword evidence="2" id="KW-1133">Transmembrane helix</keyword>
<evidence type="ECO:0000256" key="1">
    <source>
        <dbReference type="SAM" id="MobiDB-lite"/>
    </source>
</evidence>
<dbReference type="NCBIfam" id="TIGR00996">
    <property type="entry name" value="Mtu_fam_mce"/>
    <property type="match status" value="2"/>
</dbReference>
<evidence type="ECO:0000259" key="3">
    <source>
        <dbReference type="Pfam" id="PF02470"/>
    </source>
</evidence>
<comment type="caution">
    <text evidence="5">The sequence shown here is derived from an EMBL/GenBank/DDBJ whole genome shotgun (WGS) entry which is preliminary data.</text>
</comment>
<dbReference type="PANTHER" id="PTHR33371:SF4">
    <property type="entry name" value="INTERMEMBRANE PHOSPHOLIPID TRANSPORT SYSTEM BINDING PROTEIN MLAD"/>
    <property type="match status" value="1"/>
</dbReference>
<feature type="transmembrane region" description="Helical" evidence="2">
    <location>
        <begin position="20"/>
        <end position="41"/>
    </location>
</feature>
<feature type="domain" description="Mce/MlaD" evidence="3">
    <location>
        <begin position="587"/>
        <end position="661"/>
    </location>
</feature>
<dbReference type="GO" id="GO:0005576">
    <property type="term" value="C:extracellular region"/>
    <property type="evidence" value="ECO:0007669"/>
    <property type="project" value="TreeGrafter"/>
</dbReference>
<organism evidence="5">
    <name type="scientific">Mycobacterium xenopi 4042</name>
    <dbReference type="NCBI Taxonomy" id="1299334"/>
    <lineage>
        <taxon>Bacteria</taxon>
        <taxon>Bacillati</taxon>
        <taxon>Actinomycetota</taxon>
        <taxon>Actinomycetes</taxon>
        <taxon>Mycobacteriales</taxon>
        <taxon>Mycobacteriaceae</taxon>
        <taxon>Mycobacterium</taxon>
    </lineage>
</organism>
<dbReference type="PANTHER" id="PTHR33371">
    <property type="entry name" value="INTERMEMBRANE PHOSPHOLIPID TRANSPORT SYSTEM BINDING PROTEIN MLAD-RELATED"/>
    <property type="match status" value="1"/>
</dbReference>
<proteinExistence type="predicted"/>
<keyword evidence="2" id="KW-0812">Transmembrane</keyword>
<dbReference type="InterPro" id="IPR052336">
    <property type="entry name" value="MlaD_Phospholipid_Transporter"/>
</dbReference>
<sequence length="923" mass="100245">MSTIFDVRSLRPPRVSGRTLLVGSLVVVFGLIAAVAGSQLYTQLTTNTVVAYFPETLGLYPGDKVQIMGVRVGAIDKIEPAGDKMRVTFHYRNRYQVPADATASILNPSLVASRVIQLSPAYTGGPTMRTRAVIPIERTQVPVEWDELRDSLNGILSQLGPTPQQPKGPFGDIIESAADNLAGKGTQINETLRSLSDAATALNEDQGDFFAITRDLARFVSALYQSDQQFTALNKKLAEFTDFFDKSDHALADTVQHIDDALVTVRKFISDNGSIVTHDVDNLADATTTLLQPEPRDGLETALHVLPTYAGNFNNIYHPVHGALVAMGVFPNFANPMQMICSAIQAGSRLGYQESAELCAQYLAPILDAIKFNYLPFGVNLLTTAAALPKEVAYSEERLRPPPGYKDTTVPGIFSRDTPFSHRNSEPGWIVAPGMQGLQVQRFTENMLTPESLAELMGGPDIAPRHLGPTCLDRRMRTTRTTHCPSVVSAARTAASPGTGCNSGTTTGDGRRRKGRTEPVRWGPSAVGVNDNSKPTASKQMLKQWFFGISSRALVFVAIAAMLSSCSWRGIANVPLPVGRGTGPNHMTIYVQMPDTLALNANSRVRVADVWVGTVRDISLKNWIATLTLSLDPRVKLPANATAKIGQTSLLGTQHVELAPPRENPSSQPLKNGDTIPMKNSSAYPTVERTLASLAIILHGGGIPDLDVIQTEVLNLLDGRVEQIREFLNRLDTFTVELNRQRDDLTHAIDLTNQLLSITADHNDTLDQALNEIPPLVEHFAEKRDLFSDAIESLGSFSEVADATLSATRPDLHRNLQLLQRALKQLLRAAPYVVGSLRLALTAPYTIDNVPKVIRGDYINVSGTADLTLSTLDNALLSGTGVSGMLRALEQSWGRDPNTMIPDVRYTPNPNDVPGGPLVERGE</sequence>
<evidence type="ECO:0000313" key="5">
    <source>
        <dbReference type="EMBL" id="EUA68910.1"/>
    </source>
</evidence>
<feature type="region of interest" description="Disordered" evidence="1">
    <location>
        <begin position="491"/>
        <end position="535"/>
    </location>
</feature>
<dbReference type="AlphaFoldDB" id="X8DN68"/>